<keyword evidence="1" id="KW-0472">Membrane</keyword>
<evidence type="ECO:0000256" key="1">
    <source>
        <dbReference type="SAM" id="Phobius"/>
    </source>
</evidence>
<dbReference type="Pfam" id="PF13692">
    <property type="entry name" value="Glyco_trans_1_4"/>
    <property type="match status" value="1"/>
</dbReference>
<dbReference type="AlphaFoldDB" id="A0A1G2GYX5"/>
<evidence type="ECO:0000313" key="2">
    <source>
        <dbReference type="EMBL" id="OGZ55425.1"/>
    </source>
</evidence>
<dbReference type="SUPFAM" id="SSF53756">
    <property type="entry name" value="UDP-Glycosyltransferase/glycogen phosphorylase"/>
    <property type="match status" value="1"/>
</dbReference>
<dbReference type="Proteomes" id="UP000177954">
    <property type="component" value="Unassembled WGS sequence"/>
</dbReference>
<comment type="caution">
    <text evidence="2">The sequence shown here is derived from an EMBL/GenBank/DDBJ whole genome shotgun (WGS) entry which is preliminary data.</text>
</comment>
<accession>A0A1G2GYX5</accession>
<feature type="transmembrane region" description="Helical" evidence="1">
    <location>
        <begin position="59"/>
        <end position="82"/>
    </location>
</feature>
<gene>
    <name evidence="2" type="ORF">A3J04_03385</name>
</gene>
<dbReference type="PANTHER" id="PTHR12526">
    <property type="entry name" value="GLYCOSYLTRANSFERASE"/>
    <property type="match status" value="1"/>
</dbReference>
<sequence>MKILYFTKGGRNVPSSNERVWIISDLLKAHYDWASDILSARDASFWDALKKLYASKYDILIVHKSLFSVWVFALIVLARFIFQKPMVFDLDDAQWVHSPFKSKVFAFTARMVFAGSHEIKSWVERYNKNIVLIPTLVDHEHFARSPAVHGEKPIYTLGWVGAGPGHFQDGNFHLVKPALEELGRRGKKIRFRVVGTRGYEPLETYLKSDLYEFEAVPFVPYSEVPKQIQQFDIGIMPLVDTPFNRAKCGAKAIQYMACCVPPVVSPVGENAIIVDDGVNGFCARTTEEWVSAIEKLLADAKLRSEFGVRGQEKVAREYSHMAVLKKYAHTVETL</sequence>
<reference evidence="2 3" key="1">
    <citation type="journal article" date="2016" name="Nat. Commun.">
        <title>Thousands of microbial genomes shed light on interconnected biogeochemical processes in an aquifer system.</title>
        <authorList>
            <person name="Anantharaman K."/>
            <person name="Brown C.T."/>
            <person name="Hug L.A."/>
            <person name="Sharon I."/>
            <person name="Castelle C.J."/>
            <person name="Probst A.J."/>
            <person name="Thomas B.C."/>
            <person name="Singh A."/>
            <person name="Wilkins M.J."/>
            <person name="Karaoz U."/>
            <person name="Brodie E.L."/>
            <person name="Williams K.H."/>
            <person name="Hubbard S.S."/>
            <person name="Banfield J.F."/>
        </authorList>
    </citation>
    <scope>NUCLEOTIDE SEQUENCE [LARGE SCALE GENOMIC DNA]</scope>
</reference>
<name>A0A1G2GYX5_9BACT</name>
<dbReference type="STRING" id="1802129.A3J04_03385"/>
<dbReference type="GO" id="GO:0016757">
    <property type="term" value="F:glycosyltransferase activity"/>
    <property type="evidence" value="ECO:0007669"/>
    <property type="project" value="TreeGrafter"/>
</dbReference>
<evidence type="ECO:0008006" key="4">
    <source>
        <dbReference type="Google" id="ProtNLM"/>
    </source>
</evidence>
<dbReference type="PANTHER" id="PTHR12526:SF636">
    <property type="entry name" value="BLL3647 PROTEIN"/>
    <property type="match status" value="1"/>
</dbReference>
<evidence type="ECO:0000313" key="3">
    <source>
        <dbReference type="Proteomes" id="UP000177954"/>
    </source>
</evidence>
<keyword evidence="1" id="KW-0812">Transmembrane</keyword>
<organism evidence="2 3">
    <name type="scientific">Candidatus Ryanbacteria bacterium RIFCSPLOWO2_02_FULL_47_14</name>
    <dbReference type="NCBI Taxonomy" id="1802129"/>
    <lineage>
        <taxon>Bacteria</taxon>
        <taxon>Candidatus Ryaniibacteriota</taxon>
    </lineage>
</organism>
<keyword evidence="1" id="KW-1133">Transmembrane helix</keyword>
<dbReference type="Gene3D" id="3.40.50.2000">
    <property type="entry name" value="Glycogen Phosphorylase B"/>
    <property type="match status" value="2"/>
</dbReference>
<proteinExistence type="predicted"/>
<dbReference type="EMBL" id="MHNZ01000033">
    <property type="protein sequence ID" value="OGZ55425.1"/>
    <property type="molecule type" value="Genomic_DNA"/>
</dbReference>
<protein>
    <recommendedName>
        <fullName evidence="4">Glycosyl transferase family 1 domain-containing protein</fullName>
    </recommendedName>
</protein>